<sequence>MNTSKLVRCGLWSVQSSFACHMPEAGFTWVFRCEEDGKKDDSRHSLFLCVCPMKFRLISCHFNVVCPIVPNENRRSQIQKRTGSS</sequence>
<gene>
    <name evidence="1" type="ORF">EJD97_006903</name>
</gene>
<accession>A0A6N2BNT0</accession>
<evidence type="ECO:0000313" key="1">
    <source>
        <dbReference type="EMBL" id="TMW96726.1"/>
    </source>
</evidence>
<dbReference type="PROSITE" id="PS51257">
    <property type="entry name" value="PROKAR_LIPOPROTEIN"/>
    <property type="match status" value="1"/>
</dbReference>
<reference evidence="1" key="1">
    <citation type="submission" date="2019-05" db="EMBL/GenBank/DDBJ databases">
        <title>The de novo reference genome and transcriptome assemblies of the wild tomato species Solanum chilense.</title>
        <authorList>
            <person name="Stam R."/>
            <person name="Nosenko T."/>
            <person name="Hoerger A.C."/>
            <person name="Stephan W."/>
            <person name="Seidel M.A."/>
            <person name="Kuhn J.M.M."/>
            <person name="Haberer G."/>
            <person name="Tellier A."/>
        </authorList>
    </citation>
    <scope>NUCLEOTIDE SEQUENCE</scope>
    <source>
        <tissue evidence="1">Mature leaves</tissue>
    </source>
</reference>
<proteinExistence type="predicted"/>
<comment type="caution">
    <text evidence="1">The sequence shown here is derived from an EMBL/GenBank/DDBJ whole genome shotgun (WGS) entry which is preliminary data.</text>
</comment>
<dbReference type="AlphaFoldDB" id="A0A6N2BNT0"/>
<dbReference type="EMBL" id="RXGB01001997">
    <property type="protein sequence ID" value="TMW96726.1"/>
    <property type="molecule type" value="Genomic_DNA"/>
</dbReference>
<protein>
    <submittedName>
        <fullName evidence="1">Uncharacterized protein</fullName>
    </submittedName>
</protein>
<name>A0A6N2BNT0_SOLCI</name>
<organism evidence="1">
    <name type="scientific">Solanum chilense</name>
    <name type="common">Tomato</name>
    <name type="synonym">Lycopersicon chilense</name>
    <dbReference type="NCBI Taxonomy" id="4083"/>
    <lineage>
        <taxon>Eukaryota</taxon>
        <taxon>Viridiplantae</taxon>
        <taxon>Streptophyta</taxon>
        <taxon>Embryophyta</taxon>
        <taxon>Tracheophyta</taxon>
        <taxon>Spermatophyta</taxon>
        <taxon>Magnoliopsida</taxon>
        <taxon>eudicotyledons</taxon>
        <taxon>Gunneridae</taxon>
        <taxon>Pentapetalae</taxon>
        <taxon>asterids</taxon>
        <taxon>lamiids</taxon>
        <taxon>Solanales</taxon>
        <taxon>Solanaceae</taxon>
        <taxon>Solanoideae</taxon>
        <taxon>Solaneae</taxon>
        <taxon>Solanum</taxon>
        <taxon>Solanum subgen. Lycopersicon</taxon>
    </lineage>
</organism>